<protein>
    <submittedName>
        <fullName evidence="1">Uncharacterized protein</fullName>
    </submittedName>
</protein>
<proteinExistence type="predicted"/>
<comment type="caution">
    <text evidence="1">The sequence shown here is derived from an EMBL/GenBank/DDBJ whole genome shotgun (WGS) entry which is preliminary data.</text>
</comment>
<dbReference type="Proteomes" id="UP000327157">
    <property type="component" value="Unassembled WGS sequence"/>
</dbReference>
<accession>A0A5N5EZZ4</accession>
<sequence>MMAGTSVLDDGDGVAVKEEIIDGRGDGLASRFSRMLSRRMMGGAVVFAEENQRLVRGMTIGVEGTVEEGLRLRV</sequence>
<reference evidence="1 2" key="1">
    <citation type="submission" date="2019-09" db="EMBL/GenBank/DDBJ databases">
        <authorList>
            <person name="Ou C."/>
        </authorList>
    </citation>
    <scope>NUCLEOTIDE SEQUENCE [LARGE SCALE GENOMIC DNA]</scope>
    <source>
        <strain evidence="1">S2</strain>
        <tissue evidence="1">Leaf</tissue>
    </source>
</reference>
<name>A0A5N5EZZ4_9ROSA</name>
<organism evidence="1 2">
    <name type="scientific">Pyrus ussuriensis x Pyrus communis</name>
    <dbReference type="NCBI Taxonomy" id="2448454"/>
    <lineage>
        <taxon>Eukaryota</taxon>
        <taxon>Viridiplantae</taxon>
        <taxon>Streptophyta</taxon>
        <taxon>Embryophyta</taxon>
        <taxon>Tracheophyta</taxon>
        <taxon>Spermatophyta</taxon>
        <taxon>Magnoliopsida</taxon>
        <taxon>eudicotyledons</taxon>
        <taxon>Gunneridae</taxon>
        <taxon>Pentapetalae</taxon>
        <taxon>rosids</taxon>
        <taxon>fabids</taxon>
        <taxon>Rosales</taxon>
        <taxon>Rosaceae</taxon>
        <taxon>Amygdaloideae</taxon>
        <taxon>Maleae</taxon>
        <taxon>Pyrus</taxon>
    </lineage>
</organism>
<evidence type="ECO:0000313" key="1">
    <source>
        <dbReference type="EMBL" id="KAB2594592.1"/>
    </source>
</evidence>
<evidence type="ECO:0000313" key="2">
    <source>
        <dbReference type="Proteomes" id="UP000327157"/>
    </source>
</evidence>
<gene>
    <name evidence="1" type="ORF">D8674_036772</name>
</gene>
<reference evidence="1 2" key="2">
    <citation type="submission" date="2019-11" db="EMBL/GenBank/DDBJ databases">
        <title>A de novo genome assembly of a pear dwarfing rootstock.</title>
        <authorList>
            <person name="Wang F."/>
            <person name="Wang J."/>
            <person name="Li S."/>
            <person name="Zhang Y."/>
            <person name="Fang M."/>
            <person name="Ma L."/>
            <person name="Zhao Y."/>
            <person name="Jiang S."/>
        </authorList>
    </citation>
    <scope>NUCLEOTIDE SEQUENCE [LARGE SCALE GENOMIC DNA]</scope>
    <source>
        <strain evidence="1">S2</strain>
        <tissue evidence="1">Leaf</tissue>
    </source>
</reference>
<dbReference type="EMBL" id="SMOL01000782">
    <property type="protein sequence ID" value="KAB2594592.1"/>
    <property type="molecule type" value="Genomic_DNA"/>
</dbReference>
<dbReference type="AlphaFoldDB" id="A0A5N5EZZ4"/>
<keyword evidence="2" id="KW-1185">Reference proteome</keyword>